<keyword evidence="2" id="KW-1185">Reference proteome</keyword>
<dbReference type="EMBL" id="CP045798">
    <property type="protein sequence ID" value="QNB47617.1"/>
    <property type="molecule type" value="Genomic_DNA"/>
</dbReference>
<evidence type="ECO:0000313" key="1">
    <source>
        <dbReference type="EMBL" id="QNB47617.1"/>
    </source>
</evidence>
<dbReference type="Gene3D" id="3.40.630.10">
    <property type="entry name" value="Zn peptidases"/>
    <property type="match status" value="1"/>
</dbReference>
<dbReference type="Gene3D" id="3.30.70.360">
    <property type="match status" value="1"/>
</dbReference>
<organism evidence="1 2">
    <name type="scientific">Thermanaerosceptrum fracticalcis</name>
    <dbReference type="NCBI Taxonomy" id="1712410"/>
    <lineage>
        <taxon>Bacteria</taxon>
        <taxon>Bacillati</taxon>
        <taxon>Bacillota</taxon>
        <taxon>Clostridia</taxon>
        <taxon>Eubacteriales</taxon>
        <taxon>Peptococcaceae</taxon>
        <taxon>Thermanaerosceptrum</taxon>
    </lineage>
</organism>
<reference evidence="1 2" key="1">
    <citation type="journal article" date="2019" name="Front. Microbiol.">
        <title>Thermoanaerosceptrum fracticalcis gen. nov. sp. nov., a Novel Fumarate-Fermenting Microorganism From a Deep Fractured Carbonate Aquifer of the US Great Basin.</title>
        <authorList>
            <person name="Hamilton-Brehm S.D."/>
            <person name="Stewart L.E."/>
            <person name="Zavarin M."/>
            <person name="Caldwell M."/>
            <person name="Lawson P.A."/>
            <person name="Onstott T.C."/>
            <person name="Grzymski J."/>
            <person name="Neveux I."/>
            <person name="Lollar B.S."/>
            <person name="Russell C.E."/>
            <person name="Moser D.P."/>
        </authorList>
    </citation>
    <scope>NUCLEOTIDE SEQUENCE [LARGE SCALE GENOMIC DNA]</scope>
    <source>
        <strain evidence="1 2">DRI-13</strain>
    </source>
</reference>
<dbReference type="Pfam" id="PF01546">
    <property type="entry name" value="Peptidase_M20"/>
    <property type="match status" value="1"/>
</dbReference>
<name>A0A7G6E6B3_THEFR</name>
<dbReference type="AlphaFoldDB" id="A0A7G6E6B3"/>
<dbReference type="InterPro" id="IPR002933">
    <property type="entry name" value="Peptidase_M20"/>
</dbReference>
<sequence>MDFLLVPKQTPQEIYQKLRKHLDIHGFTDIQTKLVAELEPSRTPVSASISQLAINTAREVYQMKPVIYPTSPGWGPSYLFRNNLGIPTVSIGIGYAGSQNHASNENIRIKDYNEGIKHIAAIINQFAEMK</sequence>
<accession>A0A7G6E6B3</accession>
<dbReference type="GO" id="GO:0016787">
    <property type="term" value="F:hydrolase activity"/>
    <property type="evidence" value="ECO:0007669"/>
    <property type="project" value="UniProtKB-KW"/>
</dbReference>
<dbReference type="SUPFAM" id="SSF53187">
    <property type="entry name" value="Zn-dependent exopeptidases"/>
    <property type="match status" value="1"/>
</dbReference>
<evidence type="ECO:0000313" key="2">
    <source>
        <dbReference type="Proteomes" id="UP000515847"/>
    </source>
</evidence>
<protein>
    <submittedName>
        <fullName evidence="1">M20/M25/M40 family metallo-hydrolase</fullName>
    </submittedName>
</protein>
<dbReference type="KEGG" id="tfr:BR63_15850"/>
<proteinExistence type="predicted"/>
<dbReference type="Proteomes" id="UP000515847">
    <property type="component" value="Chromosome"/>
</dbReference>
<gene>
    <name evidence="1" type="ORF">BR63_15850</name>
</gene>
<keyword evidence="1" id="KW-0378">Hydrolase</keyword>